<dbReference type="SUPFAM" id="SSF52047">
    <property type="entry name" value="RNI-like"/>
    <property type="match status" value="1"/>
</dbReference>
<gene>
    <name evidence="2" type="ORF">MCHLO_01957</name>
</gene>
<dbReference type="EMBL" id="DF839654">
    <property type="protein sequence ID" value="GAT44323.1"/>
    <property type="molecule type" value="Genomic_DNA"/>
</dbReference>
<protein>
    <recommendedName>
        <fullName evidence="4">F-box domain-containing protein</fullName>
    </recommendedName>
</protein>
<keyword evidence="3" id="KW-1185">Reference proteome</keyword>
<accession>A0ABQ0KZH8</accession>
<evidence type="ECO:0000313" key="3">
    <source>
        <dbReference type="Proteomes" id="UP000815677"/>
    </source>
</evidence>
<sequence length="339" mass="38662">MVYKLPAPHTTITSLEFSEWIEFATILDSLMQMHETLRCLALVYTGDPLETESCIQFPRLEELRIGSSPWHADSRQESILWNWSVPNLQRLWLHGHQRLCQASLSKFGANITFLFLTESIPIDSCPKLQHLAVNGNVFMTWRHHSTLECVDIWSSPVVDAADSSLVVRIPDTNPCLRAYLPALRKCRIFDATFIHYCDLSVALPPIDIPSIPPRLGEFDFDTTSGDHKCDSSCSLRKKFWQQRKAGRCLAPWWVSLLDYVESATVQDKTDPGEYVEELDGDSRYDPRADWFRNEEIDGGSSSDSESEDSEGVEELNSDGEDWEIGREEALEIFSRIISK</sequence>
<organism evidence="2 3">
    <name type="scientific">Mycena chlorophos</name>
    <name type="common">Agaric fungus</name>
    <name type="synonym">Agaricus chlorophos</name>
    <dbReference type="NCBI Taxonomy" id="658473"/>
    <lineage>
        <taxon>Eukaryota</taxon>
        <taxon>Fungi</taxon>
        <taxon>Dikarya</taxon>
        <taxon>Basidiomycota</taxon>
        <taxon>Agaricomycotina</taxon>
        <taxon>Agaricomycetes</taxon>
        <taxon>Agaricomycetidae</taxon>
        <taxon>Agaricales</taxon>
        <taxon>Marasmiineae</taxon>
        <taxon>Mycenaceae</taxon>
        <taxon>Mycena</taxon>
    </lineage>
</organism>
<dbReference type="Proteomes" id="UP000815677">
    <property type="component" value="Unassembled WGS sequence"/>
</dbReference>
<evidence type="ECO:0008006" key="4">
    <source>
        <dbReference type="Google" id="ProtNLM"/>
    </source>
</evidence>
<feature type="region of interest" description="Disordered" evidence="1">
    <location>
        <begin position="293"/>
        <end position="323"/>
    </location>
</feature>
<reference evidence="2" key="1">
    <citation type="submission" date="2014-09" db="EMBL/GenBank/DDBJ databases">
        <title>Genome sequence of the luminous mushroom Mycena chlorophos for searching fungal bioluminescence genes.</title>
        <authorList>
            <person name="Tanaka Y."/>
            <person name="Kasuga D."/>
            <person name="Oba Y."/>
            <person name="Hase S."/>
            <person name="Sato K."/>
            <person name="Oba Y."/>
            <person name="Sakakibara Y."/>
        </authorList>
    </citation>
    <scope>NUCLEOTIDE SEQUENCE</scope>
</reference>
<evidence type="ECO:0000313" key="2">
    <source>
        <dbReference type="EMBL" id="GAT44323.1"/>
    </source>
</evidence>
<proteinExistence type="predicted"/>
<feature type="compositionally biased region" description="Acidic residues" evidence="1">
    <location>
        <begin position="304"/>
        <end position="322"/>
    </location>
</feature>
<evidence type="ECO:0000256" key="1">
    <source>
        <dbReference type="SAM" id="MobiDB-lite"/>
    </source>
</evidence>
<name>A0ABQ0KZH8_MYCCL</name>